<dbReference type="SUPFAM" id="SSF53756">
    <property type="entry name" value="UDP-Glycosyltransferase/glycogen phosphorylase"/>
    <property type="match status" value="1"/>
</dbReference>
<dbReference type="AlphaFoldDB" id="A0AAX3BBT6"/>
<organism evidence="4 5">
    <name type="scientific">Thermospira aquatica</name>
    <dbReference type="NCBI Taxonomy" id="2828656"/>
    <lineage>
        <taxon>Bacteria</taxon>
        <taxon>Pseudomonadati</taxon>
        <taxon>Spirochaetota</taxon>
        <taxon>Spirochaetia</taxon>
        <taxon>Brevinematales</taxon>
        <taxon>Thermospiraceae</taxon>
        <taxon>Thermospira</taxon>
    </lineage>
</organism>
<proteinExistence type="predicted"/>
<reference evidence="4" key="1">
    <citation type="submission" date="2021-04" db="EMBL/GenBank/DDBJ databases">
        <authorList>
            <person name="Postec A."/>
        </authorList>
    </citation>
    <scope>NUCLEOTIDE SEQUENCE</scope>
    <source>
        <strain evidence="4">F1F22</strain>
    </source>
</reference>
<dbReference type="GO" id="GO:0016757">
    <property type="term" value="F:glycosyltransferase activity"/>
    <property type="evidence" value="ECO:0007669"/>
    <property type="project" value="InterPro"/>
</dbReference>
<dbReference type="Gene3D" id="3.40.50.2000">
    <property type="entry name" value="Glycogen Phosphorylase B"/>
    <property type="match status" value="2"/>
</dbReference>
<dbReference type="InterPro" id="IPR001296">
    <property type="entry name" value="Glyco_trans_1"/>
</dbReference>
<dbReference type="InterPro" id="IPR028098">
    <property type="entry name" value="Glyco_trans_4-like_N"/>
</dbReference>
<evidence type="ECO:0000256" key="1">
    <source>
        <dbReference type="ARBA" id="ARBA00022679"/>
    </source>
</evidence>
<gene>
    <name evidence="4" type="ORF">KDW03_09440</name>
</gene>
<dbReference type="Pfam" id="PF00534">
    <property type="entry name" value="Glycos_transf_1"/>
    <property type="match status" value="1"/>
</dbReference>
<dbReference type="KEGG" id="taqu:KDW03_09440"/>
<accession>A0AAX3BBT6</accession>
<dbReference type="PANTHER" id="PTHR46401:SF2">
    <property type="entry name" value="GLYCOSYLTRANSFERASE WBBK-RELATED"/>
    <property type="match status" value="1"/>
</dbReference>
<dbReference type="Pfam" id="PF13439">
    <property type="entry name" value="Glyco_transf_4"/>
    <property type="match status" value="1"/>
</dbReference>
<dbReference type="EMBL" id="CP073355">
    <property type="protein sequence ID" value="URA09698.1"/>
    <property type="molecule type" value="Genomic_DNA"/>
</dbReference>
<name>A0AAX3BBT6_9SPIR</name>
<evidence type="ECO:0000259" key="3">
    <source>
        <dbReference type="Pfam" id="PF13439"/>
    </source>
</evidence>
<reference evidence="4" key="2">
    <citation type="submission" date="2022-06" db="EMBL/GenBank/DDBJ databases">
        <title>Thermospira aquatica gen. nov., sp. nov.</title>
        <authorList>
            <person name="Ben Ali Gam Z."/>
            <person name="Labat M."/>
        </authorList>
    </citation>
    <scope>NUCLEOTIDE SEQUENCE</scope>
    <source>
        <strain evidence="4">F1F22</strain>
    </source>
</reference>
<evidence type="ECO:0000313" key="5">
    <source>
        <dbReference type="Proteomes" id="UP001056539"/>
    </source>
</evidence>
<dbReference type="RefSeq" id="WP_271434833.1">
    <property type="nucleotide sequence ID" value="NZ_CP073355.1"/>
</dbReference>
<keyword evidence="5" id="KW-1185">Reference proteome</keyword>
<dbReference type="CDD" id="cd03801">
    <property type="entry name" value="GT4_PimA-like"/>
    <property type="match status" value="1"/>
</dbReference>
<evidence type="ECO:0000259" key="2">
    <source>
        <dbReference type="Pfam" id="PF00534"/>
    </source>
</evidence>
<dbReference type="Proteomes" id="UP001056539">
    <property type="component" value="Chromosome"/>
</dbReference>
<feature type="domain" description="Glycosyl transferase family 1" evidence="2">
    <location>
        <begin position="198"/>
        <end position="356"/>
    </location>
</feature>
<protein>
    <submittedName>
        <fullName evidence="4">Glycosyltransferase family 4 protein</fullName>
    </submittedName>
</protein>
<feature type="domain" description="Glycosyltransferase subfamily 4-like N-terminal" evidence="3">
    <location>
        <begin position="24"/>
        <end position="193"/>
    </location>
</feature>
<evidence type="ECO:0000313" key="4">
    <source>
        <dbReference type="EMBL" id="URA09698.1"/>
    </source>
</evidence>
<sequence>MKRVLCFQNASWGEKALSGGDIRFIEIFKRLRSFYEVSVFTNPAGKRAHEYLGVANLFTFYCTPEWFDRMGIYVSYFLRTVYAWLVLATFAKNYEILYATSDFFPDVLPCFLLKTKKQQWVQVVHHIYVPPARRQGDFLKNVIGYFMQRFSFALMKKRADKVIVVNELVKQALIALGFPAERIFVNSNGLTLEAYARKEAFKKDFDLCMIGRFHPSKGHRDLLSIYPLMKHKPQLALVGGGEKTYIESFLRAVEQEGLSDVIHYLGQVSENEKIELLFSSKIFVLPSHEEGWGIVIAEAMAAGLPVVVWDLPNYTPVFGDKIIKVPENDYRAFAQVIDDLLADEEKRKHLGEEAREFVKRYDWSEVAKRERVFIEG</sequence>
<dbReference type="PANTHER" id="PTHR46401">
    <property type="entry name" value="GLYCOSYLTRANSFERASE WBBK-RELATED"/>
    <property type="match status" value="1"/>
</dbReference>
<keyword evidence="1" id="KW-0808">Transferase</keyword>